<dbReference type="Proteomes" id="UP000186406">
    <property type="component" value="Unassembled WGS sequence"/>
</dbReference>
<proteinExistence type="predicted"/>
<dbReference type="EMBL" id="FRXO01000006">
    <property type="protein sequence ID" value="SHO66411.1"/>
    <property type="molecule type" value="Genomic_DNA"/>
</dbReference>
<dbReference type="OrthoDB" id="7592571at2"/>
<keyword evidence="2" id="KW-1185">Reference proteome</keyword>
<name>A0A1M7ZNF7_9HYPH</name>
<gene>
    <name evidence="1" type="ORF">SAMN02745172_03070</name>
</gene>
<dbReference type="RefSeq" id="WP_073630242.1">
    <property type="nucleotide sequence ID" value="NZ_FRXO01000006.1"/>
</dbReference>
<protein>
    <submittedName>
        <fullName evidence="1">Uncharacterized protein</fullName>
    </submittedName>
</protein>
<dbReference type="AlphaFoldDB" id="A0A1M7ZNF7"/>
<organism evidence="1 2">
    <name type="scientific">Pseudoxanthobacter soli DSM 19599</name>
    <dbReference type="NCBI Taxonomy" id="1123029"/>
    <lineage>
        <taxon>Bacteria</taxon>
        <taxon>Pseudomonadati</taxon>
        <taxon>Pseudomonadota</taxon>
        <taxon>Alphaproteobacteria</taxon>
        <taxon>Hyphomicrobiales</taxon>
        <taxon>Segnochrobactraceae</taxon>
        <taxon>Pseudoxanthobacter</taxon>
    </lineage>
</organism>
<accession>A0A1M7ZNF7</accession>
<sequence length="586" mass="62937">MIIHGDSERWEAAEAVRASVLGALAAVRTAGDGISRHDALVDAFIRAGELVQGLADADFDRFGFDVVSRTQRRGAAVLLAFAHAILQTRGGGRDFDAGTLDEIARQLAALPCDGLVRTRSCEGYAHYAVMPESYLAAARQSGLDSATCVIGLRSIGTGLAALVAAALGAEPPISLRPTGHPFDREIRASPDLIVRAVGKPGVRFAIVDEGPGLSGSSFAAAARWLIENGVGKERIHFFPSHSGEPGQAASERTRALWQDIPHHVCGEDILLAPDGLGDQLRPLIGPLTRPLEDISAGRWRRRAGIEGYAPVDLRFERRKFLAHAESGRWLIKFAGLGAVGQSKLRRARTLADAGFTPEIAGLCRGFIVERWIAHRTTGVPLWDGSARSDQSPDRSRLMDRLADYMAYRATHLRSDEPGASLEKLREMAVHNTGLALGSAAGAVLERLLREISTLAPSVRPIEIDGRLHAWEWIATPGGLVKVDAIDHCHGHDLIGCQDVAWDVVGAIVEHGLSAEEYRALCGRMAERGVGVDARLIRALLPCYLAFQLGLWSSAVPPSSSGAAISDRLAAFYGEGLRQLLERTPIA</sequence>
<evidence type="ECO:0000313" key="2">
    <source>
        <dbReference type="Proteomes" id="UP000186406"/>
    </source>
</evidence>
<dbReference type="STRING" id="1123029.SAMN02745172_03070"/>
<evidence type="ECO:0000313" key="1">
    <source>
        <dbReference type="EMBL" id="SHO66411.1"/>
    </source>
</evidence>
<reference evidence="1 2" key="1">
    <citation type="submission" date="2016-12" db="EMBL/GenBank/DDBJ databases">
        <authorList>
            <person name="Song W.-J."/>
            <person name="Kurnit D.M."/>
        </authorList>
    </citation>
    <scope>NUCLEOTIDE SEQUENCE [LARGE SCALE GENOMIC DNA]</scope>
    <source>
        <strain evidence="1 2">DSM 19599</strain>
    </source>
</reference>